<name>A0A834GAH8_RHOSS</name>
<keyword evidence="2" id="KW-1185">Reference proteome</keyword>
<dbReference type="OrthoDB" id="1939300at2759"/>
<sequence length="621" mass="67878">MATVISGNDFNSCFPPLGMSNSSDSKLGFPTYGIPNLLKCALAAPISVIPSVVAGSIPIHEGDSPIVQQIKGLTKELSVLRNDLIAKQKLIESLTAKDQVPVTGQGVGASWKDKVSPPSVSHSRMKLQFFPLAVERETIRVSPPQHAEIYGAEWNPDLVFEKEGLSKLTLWIQLYNVPLQYWSEEGLSYIASAVGKPLYADEMTESARRISYAKICVEVDVHSPLPHSIDLLTSTGNTQTLPQTKVWVVKSGKAVEDLNYNPKTSRIQKSPMAADVNLPCSNQFSALQRGEVLSNDQAVIEQRAITALNGGLTGCAAALLGNSEPSIDVGLEHLVDDNHKLDEAGISTLVPPVLEVPTVSDFLPHDLDPDVVFEALTVMEASNSKKTKGGQNLGAVESKVRKENMSTSMLCCLPSRWEFIHNGDVGPVARIIVAWRKQGSVIREIFKSDQVILIFVEIDMTTFLFSVIYGFNQATSRRQLWVDLRSCHGIVGSQPWILVGDFNSVRWQNEKSNPSHFDASAAAEFNSCLNDVEVEDLNAKGLWFSWSNRRVGLDHSSSRIDRALGNSHWQSKLTEFEAAFLAPGVFSSPSFLGAANGRSGLPNADSVQEVRKTQTLLESLQ</sequence>
<accession>A0A834GAH8</accession>
<dbReference type="InterPro" id="IPR036691">
    <property type="entry name" value="Endo/exonu/phosph_ase_sf"/>
</dbReference>
<gene>
    <name evidence="1" type="ORF">RHSIM_Rhsim10G0146400</name>
</gene>
<proteinExistence type="predicted"/>
<dbReference type="InterPro" id="IPR040256">
    <property type="entry name" value="At4g02000-like"/>
</dbReference>
<protein>
    <recommendedName>
        <fullName evidence="3">DUF4283 domain-containing protein</fullName>
    </recommendedName>
</protein>
<evidence type="ECO:0008006" key="3">
    <source>
        <dbReference type="Google" id="ProtNLM"/>
    </source>
</evidence>
<comment type="caution">
    <text evidence="1">The sequence shown here is derived from an EMBL/GenBank/DDBJ whole genome shotgun (WGS) entry which is preliminary data.</text>
</comment>
<dbReference type="Proteomes" id="UP000626092">
    <property type="component" value="Unassembled WGS sequence"/>
</dbReference>
<organism evidence="1 2">
    <name type="scientific">Rhododendron simsii</name>
    <name type="common">Sims's rhododendron</name>
    <dbReference type="NCBI Taxonomy" id="118357"/>
    <lineage>
        <taxon>Eukaryota</taxon>
        <taxon>Viridiplantae</taxon>
        <taxon>Streptophyta</taxon>
        <taxon>Embryophyta</taxon>
        <taxon>Tracheophyta</taxon>
        <taxon>Spermatophyta</taxon>
        <taxon>Magnoliopsida</taxon>
        <taxon>eudicotyledons</taxon>
        <taxon>Gunneridae</taxon>
        <taxon>Pentapetalae</taxon>
        <taxon>asterids</taxon>
        <taxon>Ericales</taxon>
        <taxon>Ericaceae</taxon>
        <taxon>Ericoideae</taxon>
        <taxon>Rhodoreae</taxon>
        <taxon>Rhododendron</taxon>
    </lineage>
</organism>
<dbReference type="Gene3D" id="3.60.10.10">
    <property type="entry name" value="Endonuclease/exonuclease/phosphatase"/>
    <property type="match status" value="1"/>
</dbReference>
<dbReference type="EMBL" id="WJXA01000010">
    <property type="protein sequence ID" value="KAF7129874.1"/>
    <property type="molecule type" value="Genomic_DNA"/>
</dbReference>
<evidence type="ECO:0000313" key="2">
    <source>
        <dbReference type="Proteomes" id="UP000626092"/>
    </source>
</evidence>
<dbReference type="AlphaFoldDB" id="A0A834GAH8"/>
<dbReference type="PANTHER" id="PTHR31286">
    <property type="entry name" value="GLYCINE-RICH CELL WALL STRUCTURAL PROTEIN 1.8-LIKE"/>
    <property type="match status" value="1"/>
</dbReference>
<dbReference type="PANTHER" id="PTHR31286:SF180">
    <property type="entry name" value="OS10G0362600 PROTEIN"/>
    <property type="match status" value="1"/>
</dbReference>
<reference evidence="1" key="1">
    <citation type="submission" date="2019-11" db="EMBL/GenBank/DDBJ databases">
        <authorList>
            <person name="Liu Y."/>
            <person name="Hou J."/>
            <person name="Li T.-Q."/>
            <person name="Guan C.-H."/>
            <person name="Wu X."/>
            <person name="Wu H.-Z."/>
            <person name="Ling F."/>
            <person name="Zhang R."/>
            <person name="Shi X.-G."/>
            <person name="Ren J.-P."/>
            <person name="Chen E.-F."/>
            <person name="Sun J.-M."/>
        </authorList>
    </citation>
    <scope>NUCLEOTIDE SEQUENCE</scope>
    <source>
        <strain evidence="1">Adult_tree_wgs_1</strain>
        <tissue evidence="1">Leaves</tissue>
    </source>
</reference>
<evidence type="ECO:0000313" key="1">
    <source>
        <dbReference type="EMBL" id="KAF7129874.1"/>
    </source>
</evidence>
<dbReference type="SUPFAM" id="SSF56219">
    <property type="entry name" value="DNase I-like"/>
    <property type="match status" value="1"/>
</dbReference>